<dbReference type="PANTHER" id="PTHR43884">
    <property type="entry name" value="ACYL-COA DEHYDROGENASE"/>
    <property type="match status" value="1"/>
</dbReference>
<feature type="domain" description="Acyl-CoA dehydrogenase/oxidase C-terminal" evidence="6">
    <location>
        <begin position="231"/>
        <end position="370"/>
    </location>
</feature>
<dbReference type="Proteomes" id="UP001143463">
    <property type="component" value="Unassembled WGS sequence"/>
</dbReference>
<protein>
    <submittedName>
        <fullName evidence="8">Acyl-CoA dehydrogenase</fullName>
    </submittedName>
</protein>
<reference evidence="8" key="2">
    <citation type="submission" date="2023-01" db="EMBL/GenBank/DDBJ databases">
        <authorList>
            <person name="Sun Q."/>
            <person name="Evtushenko L."/>
        </authorList>
    </citation>
    <scope>NUCLEOTIDE SEQUENCE</scope>
    <source>
        <strain evidence="8">VKM Ac-1069</strain>
    </source>
</reference>
<keyword evidence="4" id="KW-0274">FAD</keyword>
<dbReference type="Pfam" id="PF02771">
    <property type="entry name" value="Acyl-CoA_dh_N"/>
    <property type="match status" value="1"/>
</dbReference>
<dbReference type="InterPro" id="IPR046373">
    <property type="entry name" value="Acyl-CoA_Oxase/DH_mid-dom_sf"/>
</dbReference>
<gene>
    <name evidence="8" type="primary">acd_6</name>
    <name evidence="8" type="ORF">GCM10017577_36120</name>
</gene>
<dbReference type="Pfam" id="PF00441">
    <property type="entry name" value="Acyl-CoA_dh_1"/>
    <property type="match status" value="1"/>
</dbReference>
<dbReference type="GO" id="GO:0050660">
    <property type="term" value="F:flavin adenine dinucleotide binding"/>
    <property type="evidence" value="ECO:0007669"/>
    <property type="project" value="InterPro"/>
</dbReference>
<evidence type="ECO:0000256" key="4">
    <source>
        <dbReference type="ARBA" id="ARBA00022827"/>
    </source>
</evidence>
<name>A0A9W6L5M0_9PSEU</name>
<dbReference type="InterPro" id="IPR013786">
    <property type="entry name" value="AcylCoA_DH/ox_N"/>
</dbReference>
<reference evidence="8" key="1">
    <citation type="journal article" date="2014" name="Int. J. Syst. Evol. Microbiol.">
        <title>Complete genome sequence of Corynebacterium casei LMG S-19264T (=DSM 44701T), isolated from a smear-ripened cheese.</title>
        <authorList>
            <consortium name="US DOE Joint Genome Institute (JGI-PGF)"/>
            <person name="Walter F."/>
            <person name="Albersmeier A."/>
            <person name="Kalinowski J."/>
            <person name="Ruckert C."/>
        </authorList>
    </citation>
    <scope>NUCLEOTIDE SEQUENCE</scope>
    <source>
        <strain evidence="8">VKM Ac-1069</strain>
    </source>
</reference>
<dbReference type="CDD" id="cd00567">
    <property type="entry name" value="ACAD"/>
    <property type="match status" value="1"/>
</dbReference>
<dbReference type="Gene3D" id="1.20.140.10">
    <property type="entry name" value="Butyryl-CoA Dehydrogenase, subunit A, domain 3"/>
    <property type="match status" value="1"/>
</dbReference>
<evidence type="ECO:0000256" key="5">
    <source>
        <dbReference type="ARBA" id="ARBA00023002"/>
    </source>
</evidence>
<keyword evidence="5" id="KW-0560">Oxidoreductase</keyword>
<evidence type="ECO:0000256" key="2">
    <source>
        <dbReference type="ARBA" id="ARBA00009347"/>
    </source>
</evidence>
<dbReference type="SUPFAM" id="SSF56645">
    <property type="entry name" value="Acyl-CoA dehydrogenase NM domain-like"/>
    <property type="match status" value="1"/>
</dbReference>
<evidence type="ECO:0000256" key="1">
    <source>
        <dbReference type="ARBA" id="ARBA00001974"/>
    </source>
</evidence>
<dbReference type="Gene3D" id="2.40.110.10">
    <property type="entry name" value="Butyryl-CoA Dehydrogenase, subunit A, domain 2"/>
    <property type="match status" value="1"/>
</dbReference>
<proteinExistence type="inferred from homology"/>
<dbReference type="RefSeq" id="WP_051737715.1">
    <property type="nucleotide sequence ID" value="NZ_BAAAUZ010000029.1"/>
</dbReference>
<comment type="similarity">
    <text evidence="2">Belongs to the acyl-CoA dehydrogenase family.</text>
</comment>
<organism evidence="8 9">
    <name type="scientific">Pseudonocardia halophobica</name>
    <dbReference type="NCBI Taxonomy" id="29401"/>
    <lineage>
        <taxon>Bacteria</taxon>
        <taxon>Bacillati</taxon>
        <taxon>Actinomycetota</taxon>
        <taxon>Actinomycetes</taxon>
        <taxon>Pseudonocardiales</taxon>
        <taxon>Pseudonocardiaceae</taxon>
        <taxon>Pseudonocardia</taxon>
    </lineage>
</organism>
<feature type="domain" description="Acyl-CoA dehydrogenase/oxidase N-terminal" evidence="7">
    <location>
        <begin position="13"/>
        <end position="113"/>
    </location>
</feature>
<dbReference type="GO" id="GO:0003995">
    <property type="term" value="F:acyl-CoA dehydrogenase activity"/>
    <property type="evidence" value="ECO:0007669"/>
    <property type="project" value="TreeGrafter"/>
</dbReference>
<dbReference type="EMBL" id="BSFQ01000014">
    <property type="protein sequence ID" value="GLL12471.1"/>
    <property type="molecule type" value="Genomic_DNA"/>
</dbReference>
<dbReference type="SUPFAM" id="SSF47203">
    <property type="entry name" value="Acyl-CoA dehydrogenase C-terminal domain-like"/>
    <property type="match status" value="1"/>
</dbReference>
<sequence length="392" mass="41048">MYAEQREPEFGWTDEHRGLRETVRRVLADRAPVARARELAEAGERHDPALWSELAEQVGLQGLALPERYGGFGGTLLDLAIVVEEMGRVLYGGPFLPTVGLAAPVLLAADGGEDGPDGGPAAEYLPRIADGSLTAALAVEAWGPAGEPVVTATADAAGRLTGTAPVVLDGGDADLLVVAARGPDGPAPYLVETGAAGLTRTPLETLDLTRRAARITLDGTPARALGDPGRGAVVLARARAVSSVLVSAEQVGGMTAATDLTAEYARTRRQFGRLIGSFQGVKHRLADMAVRQEMAHSAAYWAAWQEPGTPEFAQAAAIARSYCGDAFLQTGLDAIQLHGGIGFTWEHDAHLYLRRARADRALLGSPQLARAELVPALVPTVPARSTTEGIPA</sequence>
<keyword evidence="9" id="KW-1185">Reference proteome</keyword>
<evidence type="ECO:0000313" key="8">
    <source>
        <dbReference type="EMBL" id="GLL12471.1"/>
    </source>
</evidence>
<evidence type="ECO:0000313" key="9">
    <source>
        <dbReference type="Proteomes" id="UP001143463"/>
    </source>
</evidence>
<dbReference type="InterPro" id="IPR037069">
    <property type="entry name" value="AcylCoA_DH/ox_N_sf"/>
</dbReference>
<evidence type="ECO:0000259" key="6">
    <source>
        <dbReference type="Pfam" id="PF00441"/>
    </source>
</evidence>
<dbReference type="AlphaFoldDB" id="A0A9W6L5M0"/>
<dbReference type="InterPro" id="IPR009075">
    <property type="entry name" value="AcylCo_DH/oxidase_C"/>
</dbReference>
<dbReference type="PANTHER" id="PTHR43884:SF20">
    <property type="entry name" value="ACYL-COA DEHYDROGENASE FADE28"/>
    <property type="match status" value="1"/>
</dbReference>
<comment type="caution">
    <text evidence="8">The sequence shown here is derived from an EMBL/GenBank/DDBJ whole genome shotgun (WGS) entry which is preliminary data.</text>
</comment>
<comment type="cofactor">
    <cofactor evidence="1">
        <name>FAD</name>
        <dbReference type="ChEBI" id="CHEBI:57692"/>
    </cofactor>
</comment>
<evidence type="ECO:0000256" key="3">
    <source>
        <dbReference type="ARBA" id="ARBA00022630"/>
    </source>
</evidence>
<dbReference type="Gene3D" id="1.10.540.10">
    <property type="entry name" value="Acyl-CoA dehydrogenase/oxidase, N-terminal domain"/>
    <property type="match status" value="1"/>
</dbReference>
<dbReference type="InterPro" id="IPR036250">
    <property type="entry name" value="AcylCo_DH-like_C"/>
</dbReference>
<evidence type="ECO:0000259" key="7">
    <source>
        <dbReference type="Pfam" id="PF02771"/>
    </source>
</evidence>
<accession>A0A9W6L5M0</accession>
<keyword evidence="3" id="KW-0285">Flavoprotein</keyword>
<dbReference type="InterPro" id="IPR009100">
    <property type="entry name" value="AcylCoA_DH/oxidase_NM_dom_sf"/>
</dbReference>